<keyword evidence="7 12" id="KW-1133">Transmembrane helix</keyword>
<dbReference type="GO" id="GO:0015018">
    <property type="term" value="F:galactosylgalactosylxylosylprotein 3-beta-glucuronosyltransferase activity"/>
    <property type="evidence" value="ECO:0007669"/>
    <property type="project" value="InterPro"/>
</dbReference>
<evidence type="ECO:0000256" key="4">
    <source>
        <dbReference type="ARBA" id="ARBA00022679"/>
    </source>
</evidence>
<dbReference type="GO" id="GO:0071555">
    <property type="term" value="P:cell wall organization"/>
    <property type="evidence" value="ECO:0007669"/>
    <property type="project" value="UniProtKB-KW"/>
</dbReference>
<comment type="similarity">
    <text evidence="2 12">Belongs to the glycosyltransferase 43 family.</text>
</comment>
<feature type="compositionally biased region" description="Low complexity" evidence="13">
    <location>
        <begin position="6"/>
        <end position="23"/>
    </location>
</feature>
<dbReference type="EC" id="2.4.-.-" evidence="12"/>
<keyword evidence="3" id="KW-0328">Glycosyltransferase</keyword>
<evidence type="ECO:0000256" key="10">
    <source>
        <dbReference type="ARBA" id="ARBA00023180"/>
    </source>
</evidence>
<reference evidence="15" key="2">
    <citation type="submission" date="2023-04" db="EMBL/GenBank/DDBJ databases">
        <authorList>
            <person name="Bruccoleri R.E."/>
            <person name="Oakeley E.J."/>
            <person name="Faust A.-M."/>
            <person name="Dessus-Babus S."/>
            <person name="Altorfer M."/>
            <person name="Burckhardt D."/>
            <person name="Oertli M."/>
            <person name="Naumann U."/>
            <person name="Petersen F."/>
            <person name="Wong J."/>
        </authorList>
    </citation>
    <scope>NUCLEOTIDE SEQUENCE</scope>
    <source>
        <strain evidence="15">GSM-AAB239-AS_SAM_17_03QT</strain>
        <tissue evidence="15">Leaf</tissue>
    </source>
</reference>
<proteinExistence type="inferred from homology"/>
<protein>
    <recommendedName>
        <fullName evidence="12">Glycosyltransferases</fullName>
        <ecNumber evidence="12">2.4.-.-</ecNumber>
    </recommendedName>
</protein>
<evidence type="ECO:0000313" key="15">
    <source>
        <dbReference type="EMBL" id="KAJ6823185.1"/>
    </source>
</evidence>
<feature type="region of interest" description="Disordered" evidence="13">
    <location>
        <begin position="265"/>
        <end position="296"/>
    </location>
</feature>
<dbReference type="AlphaFoldDB" id="A0AAX6G499"/>
<comment type="subcellular location">
    <subcellularLocation>
        <location evidence="1 12">Golgi apparatus membrane</location>
        <topology evidence="1 12">Single-pass type II membrane protein</topology>
    </subcellularLocation>
</comment>
<dbReference type="InterPro" id="IPR005027">
    <property type="entry name" value="Glyco_trans_43"/>
</dbReference>
<feature type="region of interest" description="Disordered" evidence="13">
    <location>
        <begin position="423"/>
        <end position="485"/>
    </location>
</feature>
<name>A0AAX6G499_IRIPA</name>
<comment type="function">
    <text evidence="12">Involved in the synthesis of glucuronoxylan hemicellulose in secondary cell walls.</text>
</comment>
<keyword evidence="4 12" id="KW-0808">Transferase</keyword>
<reference evidence="15" key="1">
    <citation type="journal article" date="2023" name="GigaByte">
        <title>Genome assembly of the bearded iris, Iris pallida Lam.</title>
        <authorList>
            <person name="Bruccoleri R.E."/>
            <person name="Oakeley E.J."/>
            <person name="Faust A.M.E."/>
            <person name="Altorfer M."/>
            <person name="Dessus-Babus S."/>
            <person name="Burckhardt D."/>
            <person name="Oertli M."/>
            <person name="Naumann U."/>
            <person name="Petersen F."/>
            <person name="Wong J."/>
        </authorList>
    </citation>
    <scope>NUCLEOTIDE SEQUENCE</scope>
    <source>
        <strain evidence="15">GSM-AAB239-AS_SAM_17_03QT</strain>
    </source>
</reference>
<evidence type="ECO:0000256" key="2">
    <source>
        <dbReference type="ARBA" id="ARBA00007706"/>
    </source>
</evidence>
<evidence type="ECO:0000256" key="8">
    <source>
        <dbReference type="ARBA" id="ARBA00023034"/>
    </source>
</evidence>
<evidence type="ECO:0000256" key="9">
    <source>
        <dbReference type="ARBA" id="ARBA00023136"/>
    </source>
</evidence>
<dbReference type="GO" id="GO:0010417">
    <property type="term" value="P:glucuronoxylan biosynthetic process"/>
    <property type="evidence" value="ECO:0007669"/>
    <property type="project" value="TreeGrafter"/>
</dbReference>
<keyword evidence="5 12" id="KW-0812">Transmembrane</keyword>
<evidence type="ECO:0000313" key="16">
    <source>
        <dbReference type="Proteomes" id="UP001140949"/>
    </source>
</evidence>
<keyword evidence="6 12" id="KW-0735">Signal-anchor</keyword>
<dbReference type="Pfam" id="PF03360">
    <property type="entry name" value="Glyco_transf_43"/>
    <property type="match status" value="1"/>
</dbReference>
<feature type="transmembrane region" description="Helical" evidence="12">
    <location>
        <begin position="28"/>
        <end position="49"/>
    </location>
</feature>
<keyword evidence="16" id="KW-1185">Reference proteome</keyword>
<dbReference type="FunFam" id="3.90.550.10:FF:000096">
    <property type="entry name" value="Glycosyltransferases"/>
    <property type="match status" value="1"/>
</dbReference>
<organism evidence="15 16">
    <name type="scientific">Iris pallida</name>
    <name type="common">Sweet iris</name>
    <dbReference type="NCBI Taxonomy" id="29817"/>
    <lineage>
        <taxon>Eukaryota</taxon>
        <taxon>Viridiplantae</taxon>
        <taxon>Streptophyta</taxon>
        <taxon>Embryophyta</taxon>
        <taxon>Tracheophyta</taxon>
        <taxon>Spermatophyta</taxon>
        <taxon>Magnoliopsida</taxon>
        <taxon>Liliopsida</taxon>
        <taxon>Asparagales</taxon>
        <taxon>Iridaceae</taxon>
        <taxon>Iridoideae</taxon>
        <taxon>Irideae</taxon>
        <taxon>Iris</taxon>
    </lineage>
</organism>
<dbReference type="GO" id="GO:0042285">
    <property type="term" value="F:xylosyltransferase activity"/>
    <property type="evidence" value="ECO:0007669"/>
    <property type="project" value="TreeGrafter"/>
</dbReference>
<dbReference type="EMBL" id="JANAVB010033815">
    <property type="protein sequence ID" value="KAJ6807814.1"/>
    <property type="molecule type" value="Genomic_DNA"/>
</dbReference>
<accession>A0AAX6G499</accession>
<dbReference type="GO" id="GO:0009834">
    <property type="term" value="P:plant-type secondary cell wall biogenesis"/>
    <property type="evidence" value="ECO:0007669"/>
    <property type="project" value="TreeGrafter"/>
</dbReference>
<dbReference type="PANTHER" id="PTHR10896:SF17">
    <property type="entry name" value="BETA-1,4-XYLOSYLTRANSFERASE IRX14H-RELATED"/>
    <property type="match status" value="1"/>
</dbReference>
<dbReference type="PANTHER" id="PTHR10896">
    <property type="entry name" value="GALACTOSYLGALACTOSYLXYLOSYLPROTEIN 3-BETA-GLUCURONOSYLTRANSFERASE BETA-1,3-GLUCURONYLTRANSFERASE"/>
    <property type="match status" value="1"/>
</dbReference>
<feature type="compositionally biased region" description="Basic and acidic residues" evidence="13">
    <location>
        <begin position="440"/>
        <end position="449"/>
    </location>
</feature>
<keyword evidence="11 12" id="KW-0961">Cell wall biogenesis/degradation</keyword>
<keyword evidence="9 12" id="KW-0472">Membrane</keyword>
<sequence length="485" mass="53991">MKSSTRRTTTFRPSSSADPLSSSSADSLSSLFSLLFHSCCCLASLLLGFRFSRLLFLLLFSPSHPNRNPAQTLTPTPLLPNLTSPTSHVVVGRHGILIRPNPHPDPSDTARAHRILRRVQSEQRSRYGAAARSPRPVLAVTPTYSRTFQALHLTGLVHSLSLVPYPLTWIVVEAGGASNETADLLTRSKLNAIHLGFDREMPVEWSHRHRMEAEMRIRALREVRDRKLDGIVVFTDDSNMHSLELFDEIQKVKWMGAVSVGILAHSGDSNPARNDKSEEEEKDKEENLPVPVQGPACNSSDQLVGWHTFNSLPYLGKSAAFVGDGGTVLPARMEWAGFVLNSRLVWSEAEGRPDWVRDFESVGANGEEVESPLVLVKDAAFVEPLGSCGRKVMLWWLRAEARSDSKFPSRWIIDPPLEITVPAKRTPWPEAPPELPKLNTDLDHTEKRSTRTGRSSRSRHGSRSKRNHESRVNEQVPGVSQSQAQ</sequence>
<evidence type="ECO:0000256" key="12">
    <source>
        <dbReference type="RuleBase" id="RU363127"/>
    </source>
</evidence>
<evidence type="ECO:0000256" key="11">
    <source>
        <dbReference type="ARBA" id="ARBA00023316"/>
    </source>
</evidence>
<dbReference type="GO" id="GO:0000139">
    <property type="term" value="C:Golgi membrane"/>
    <property type="evidence" value="ECO:0007669"/>
    <property type="project" value="UniProtKB-SubCell"/>
</dbReference>
<evidence type="ECO:0000313" key="14">
    <source>
        <dbReference type="EMBL" id="KAJ6807814.1"/>
    </source>
</evidence>
<dbReference type="EMBL" id="JANAVB010023462">
    <property type="protein sequence ID" value="KAJ6823185.1"/>
    <property type="molecule type" value="Genomic_DNA"/>
</dbReference>
<evidence type="ECO:0000256" key="6">
    <source>
        <dbReference type="ARBA" id="ARBA00022968"/>
    </source>
</evidence>
<comment type="caution">
    <text evidence="15">The sequence shown here is derived from an EMBL/GenBank/DDBJ whole genome shotgun (WGS) entry which is preliminary data.</text>
</comment>
<dbReference type="InterPro" id="IPR029044">
    <property type="entry name" value="Nucleotide-diphossugar_trans"/>
</dbReference>
<keyword evidence="10" id="KW-0325">Glycoprotein</keyword>
<evidence type="ECO:0000256" key="3">
    <source>
        <dbReference type="ARBA" id="ARBA00022676"/>
    </source>
</evidence>
<evidence type="ECO:0000256" key="1">
    <source>
        <dbReference type="ARBA" id="ARBA00004323"/>
    </source>
</evidence>
<dbReference type="SUPFAM" id="SSF53448">
    <property type="entry name" value="Nucleotide-diphospho-sugar transferases"/>
    <property type="match status" value="1"/>
</dbReference>
<evidence type="ECO:0000256" key="13">
    <source>
        <dbReference type="SAM" id="MobiDB-lite"/>
    </source>
</evidence>
<gene>
    <name evidence="14" type="ORF">M6B38_169355</name>
    <name evidence="15" type="ORF">M6B38_385020</name>
</gene>
<feature type="compositionally biased region" description="Basic residues" evidence="13">
    <location>
        <begin position="450"/>
        <end position="466"/>
    </location>
</feature>
<dbReference type="Proteomes" id="UP001140949">
    <property type="component" value="Unassembled WGS sequence"/>
</dbReference>
<keyword evidence="8 12" id="KW-0333">Golgi apparatus</keyword>
<evidence type="ECO:0000256" key="5">
    <source>
        <dbReference type="ARBA" id="ARBA00022692"/>
    </source>
</evidence>
<feature type="region of interest" description="Disordered" evidence="13">
    <location>
        <begin position="1"/>
        <end position="23"/>
    </location>
</feature>
<evidence type="ECO:0000256" key="7">
    <source>
        <dbReference type="ARBA" id="ARBA00022989"/>
    </source>
</evidence>
<dbReference type="Gene3D" id="3.90.550.10">
    <property type="entry name" value="Spore Coat Polysaccharide Biosynthesis Protein SpsA, Chain A"/>
    <property type="match status" value="1"/>
</dbReference>